<evidence type="ECO:0000313" key="6">
    <source>
        <dbReference type="EMBL" id="RVT93430.1"/>
    </source>
</evidence>
<dbReference type="InterPro" id="IPR011010">
    <property type="entry name" value="DNA_brk_join_enz"/>
</dbReference>
<evidence type="ECO:0000256" key="4">
    <source>
        <dbReference type="ARBA" id="ARBA00023172"/>
    </source>
</evidence>
<comment type="similarity">
    <text evidence="1">Belongs to the 'phage' integrase family.</text>
</comment>
<dbReference type="OrthoDB" id="9784724at2"/>
<dbReference type="PANTHER" id="PTHR30349">
    <property type="entry name" value="PHAGE INTEGRASE-RELATED"/>
    <property type="match status" value="1"/>
</dbReference>
<keyword evidence="4" id="KW-0233">DNA recombination</keyword>
<evidence type="ECO:0000313" key="7">
    <source>
        <dbReference type="Proteomes" id="UP000282971"/>
    </source>
</evidence>
<gene>
    <name evidence="6" type="ORF">EOD43_06015</name>
</gene>
<dbReference type="Pfam" id="PF20172">
    <property type="entry name" value="DUF6538"/>
    <property type="match status" value="1"/>
</dbReference>
<proteinExistence type="inferred from homology"/>
<name>A0A437M6U0_9SPHN</name>
<dbReference type="InterPro" id="IPR002104">
    <property type="entry name" value="Integrase_catalytic"/>
</dbReference>
<dbReference type="GO" id="GO:0015074">
    <property type="term" value="P:DNA integration"/>
    <property type="evidence" value="ECO:0007669"/>
    <property type="project" value="UniProtKB-KW"/>
</dbReference>
<accession>A0A437M6U0</accession>
<dbReference type="GO" id="GO:0003677">
    <property type="term" value="F:DNA binding"/>
    <property type="evidence" value="ECO:0007669"/>
    <property type="project" value="UniProtKB-KW"/>
</dbReference>
<dbReference type="SUPFAM" id="SSF56349">
    <property type="entry name" value="DNA breaking-rejoining enzymes"/>
    <property type="match status" value="1"/>
</dbReference>
<dbReference type="Gene3D" id="1.10.443.10">
    <property type="entry name" value="Intergrase catalytic core"/>
    <property type="match status" value="1"/>
</dbReference>
<dbReference type="InterPro" id="IPR046668">
    <property type="entry name" value="DUF6538"/>
</dbReference>
<evidence type="ECO:0000256" key="3">
    <source>
        <dbReference type="ARBA" id="ARBA00023125"/>
    </source>
</evidence>
<keyword evidence="7" id="KW-1185">Reference proteome</keyword>
<comment type="caution">
    <text evidence="6">The sequence shown here is derived from an EMBL/GenBank/DDBJ whole genome shotgun (WGS) entry which is preliminary data.</text>
</comment>
<evidence type="ECO:0000256" key="1">
    <source>
        <dbReference type="ARBA" id="ARBA00008857"/>
    </source>
</evidence>
<dbReference type="InterPro" id="IPR013762">
    <property type="entry name" value="Integrase-like_cat_sf"/>
</dbReference>
<dbReference type="AlphaFoldDB" id="A0A437M6U0"/>
<sequence>MGAIPNTIRRGAIYHFRRAVPEELRESLRRTELTCSLRTHEADAARRLSRYLYLRSEELFGAIVRMPTLTDDDIAALVKDFYGTIIAKNDDFRLMSDIPDTWREAKVRHYTEVAERARLDLASNAFGAVQDVTSVMLARRYGMDTNFDKLSIRKASQAMLRAGVDVAETLRARAEGDFNYEPKDKILVRALAEIEPFVSAPMPAPTPMSEPPTGPLFSVEAEGFREAQLRRKVWEQQTALQARKTYALFLEHGGDRPIAAYTRPEAAAFKRLLEDLPANYGKAAEFRGMKAADIVKACSGREIERLSSRTVQRHFAALASLWDLSIEQGHTADNIFLGWKFAAAKRARDQRQMWTREELAELFATPVWTGCQSSSRRSKPGDVILRDEKFWLPLIAVFSGMRQEEICQLRSADIRQVEGVWVFDLNTRDGQQLKNVNAVRLAPVHSELIRLGWLDYAEDQRRTGARMVFPGLQPGGADDRLGHNYSKWFTRYRRDVQLFATGRDFHSFRHSATTFMRRAGVPSETIDELTGHATVGETARYSKGLTVANLKEAVEAIEIGVDLSHLYPG</sequence>
<organism evidence="6 7">
    <name type="scientific">Sphingomonas crocodyli</name>
    <dbReference type="NCBI Taxonomy" id="1979270"/>
    <lineage>
        <taxon>Bacteria</taxon>
        <taxon>Pseudomonadati</taxon>
        <taxon>Pseudomonadota</taxon>
        <taxon>Alphaproteobacteria</taxon>
        <taxon>Sphingomonadales</taxon>
        <taxon>Sphingomonadaceae</taxon>
        <taxon>Sphingomonas</taxon>
    </lineage>
</organism>
<keyword evidence="2" id="KW-0229">DNA integration</keyword>
<evidence type="ECO:0000256" key="2">
    <source>
        <dbReference type="ARBA" id="ARBA00022908"/>
    </source>
</evidence>
<protein>
    <submittedName>
        <fullName evidence="6">Site-specific integrase</fullName>
    </submittedName>
</protein>
<dbReference type="GO" id="GO:0006310">
    <property type="term" value="P:DNA recombination"/>
    <property type="evidence" value="ECO:0007669"/>
    <property type="project" value="UniProtKB-KW"/>
</dbReference>
<dbReference type="PROSITE" id="PS51898">
    <property type="entry name" value="TYR_RECOMBINASE"/>
    <property type="match status" value="1"/>
</dbReference>
<dbReference type="CDD" id="cd01184">
    <property type="entry name" value="INT_C_like_1"/>
    <property type="match status" value="1"/>
</dbReference>
<reference evidence="6 7" key="1">
    <citation type="submission" date="2019-01" db="EMBL/GenBank/DDBJ databases">
        <authorList>
            <person name="Chen W.-M."/>
        </authorList>
    </citation>
    <scope>NUCLEOTIDE SEQUENCE [LARGE SCALE GENOMIC DNA]</scope>
    <source>
        <strain evidence="6 7">CCP-7</strain>
    </source>
</reference>
<feature type="domain" description="Tyr recombinase" evidence="5">
    <location>
        <begin position="349"/>
        <end position="555"/>
    </location>
</feature>
<dbReference type="EMBL" id="SACN01000001">
    <property type="protein sequence ID" value="RVT93430.1"/>
    <property type="molecule type" value="Genomic_DNA"/>
</dbReference>
<keyword evidence="3" id="KW-0238">DNA-binding</keyword>
<dbReference type="InterPro" id="IPR050090">
    <property type="entry name" value="Tyrosine_recombinase_XerCD"/>
</dbReference>
<evidence type="ECO:0000259" key="5">
    <source>
        <dbReference type="PROSITE" id="PS51898"/>
    </source>
</evidence>
<dbReference type="Proteomes" id="UP000282971">
    <property type="component" value="Unassembled WGS sequence"/>
</dbReference>
<dbReference type="Pfam" id="PF00589">
    <property type="entry name" value="Phage_integrase"/>
    <property type="match status" value="1"/>
</dbReference>
<dbReference type="PANTHER" id="PTHR30349:SF41">
    <property type="entry name" value="INTEGRASE_RECOMBINASE PROTEIN MJ0367-RELATED"/>
    <property type="match status" value="1"/>
</dbReference>